<keyword evidence="2" id="KW-1185">Reference proteome</keyword>
<keyword evidence="1" id="KW-0378">Hydrolase</keyword>
<dbReference type="InterPro" id="IPR051682">
    <property type="entry name" value="Mito_Persulfide_Diox"/>
</dbReference>
<dbReference type="GO" id="GO:0050313">
    <property type="term" value="F:sulfur dioxygenase activity"/>
    <property type="evidence" value="ECO:0007669"/>
    <property type="project" value="TreeGrafter"/>
</dbReference>
<reference evidence="1 2" key="1">
    <citation type="submission" date="2019-12" db="EMBL/GenBank/DDBJ databases">
        <title>Isolation and characterization of three novel carbon monoxide-oxidizing members of Halobacteria from salione crusts and soils.</title>
        <authorList>
            <person name="Myers M.R."/>
            <person name="King G.M."/>
        </authorList>
    </citation>
    <scope>NUCLEOTIDE SEQUENCE [LARGE SCALE GENOMIC DNA]</scope>
    <source>
        <strain evidence="1 2">PCN9</strain>
    </source>
</reference>
<dbReference type="InterPro" id="IPR036866">
    <property type="entry name" value="RibonucZ/Hydroxyglut_hydro"/>
</dbReference>
<dbReference type="PANTHER" id="PTHR43084:SF1">
    <property type="entry name" value="PERSULFIDE DIOXYGENASE ETHE1, MITOCHONDRIAL"/>
    <property type="match status" value="1"/>
</dbReference>
<evidence type="ECO:0000313" key="1">
    <source>
        <dbReference type="EMBL" id="MXR21572.1"/>
    </source>
</evidence>
<dbReference type="EMBL" id="WUUU01000126">
    <property type="protein sequence ID" value="MXR21572.1"/>
    <property type="molecule type" value="Genomic_DNA"/>
</dbReference>
<dbReference type="AlphaFoldDB" id="A0A6B0SRE7"/>
<proteinExistence type="predicted"/>
<sequence>HVSGVRAVAAETDAERVLPAGAEGRGLEYDASLVADGDVLTVGDRELAVRHAPGHTTELVVLEWGTDLFTADCLFLDGVGRPDLEDEDRARELAGRQYDTLADVVVAFPDDTRVLPGHVEADTERSDGGFERSLGAVRETLDPAALSREAFVERLTTDLPPRPANYEDIVAVNLGRRPVEEETLELERGPNNCAVSSAD</sequence>
<dbReference type="GO" id="GO:0070813">
    <property type="term" value="P:hydrogen sulfide metabolic process"/>
    <property type="evidence" value="ECO:0007669"/>
    <property type="project" value="TreeGrafter"/>
</dbReference>
<name>A0A6B0SRE7_9EURY</name>
<gene>
    <name evidence="1" type="ORF">GRX66_13500</name>
</gene>
<organism evidence="1 2">
    <name type="scientific">Halobacterium bonnevillei</name>
    <dbReference type="NCBI Taxonomy" id="2692200"/>
    <lineage>
        <taxon>Archaea</taxon>
        <taxon>Methanobacteriati</taxon>
        <taxon>Methanobacteriota</taxon>
        <taxon>Stenosarchaea group</taxon>
        <taxon>Halobacteria</taxon>
        <taxon>Halobacteriales</taxon>
        <taxon>Halobacteriaceae</taxon>
        <taxon>Halobacterium</taxon>
    </lineage>
</organism>
<evidence type="ECO:0000313" key="2">
    <source>
        <dbReference type="Proteomes" id="UP000471521"/>
    </source>
</evidence>
<dbReference type="GO" id="GO:0006749">
    <property type="term" value="P:glutathione metabolic process"/>
    <property type="evidence" value="ECO:0007669"/>
    <property type="project" value="TreeGrafter"/>
</dbReference>
<dbReference type="SUPFAM" id="SSF56281">
    <property type="entry name" value="Metallo-hydrolase/oxidoreductase"/>
    <property type="match status" value="1"/>
</dbReference>
<feature type="non-terminal residue" evidence="1">
    <location>
        <position position="1"/>
    </location>
</feature>
<dbReference type="GO" id="GO:0016787">
    <property type="term" value="F:hydrolase activity"/>
    <property type="evidence" value="ECO:0007669"/>
    <property type="project" value="UniProtKB-KW"/>
</dbReference>
<dbReference type="PANTHER" id="PTHR43084">
    <property type="entry name" value="PERSULFIDE DIOXYGENASE ETHE1"/>
    <property type="match status" value="1"/>
</dbReference>
<dbReference type="Gene3D" id="3.60.15.10">
    <property type="entry name" value="Ribonuclease Z/Hydroxyacylglutathione hydrolase-like"/>
    <property type="match status" value="1"/>
</dbReference>
<accession>A0A6B0SRE7</accession>
<comment type="caution">
    <text evidence="1">The sequence shown here is derived from an EMBL/GenBank/DDBJ whole genome shotgun (WGS) entry which is preliminary data.</text>
</comment>
<dbReference type="Proteomes" id="UP000471521">
    <property type="component" value="Unassembled WGS sequence"/>
</dbReference>
<protein>
    <submittedName>
        <fullName evidence="1">MBL fold metallo-hydrolase</fullName>
    </submittedName>
</protein>